<evidence type="ECO:0000313" key="2">
    <source>
        <dbReference type="Proteomes" id="UP000003959"/>
    </source>
</evidence>
<proteinExistence type="predicted"/>
<name>F4XZC6_9CYAN</name>
<dbReference type="Proteomes" id="UP000003959">
    <property type="component" value="Unassembled WGS sequence"/>
</dbReference>
<reference evidence="2" key="1">
    <citation type="journal article" date="2011" name="Proc. Natl. Acad. Sci. U.S.A.">
        <title>Genomic insights into the physiology and ecology of the marine filamentous cyanobacterium Lyngbya majuscula.</title>
        <authorList>
            <person name="Jones A.C."/>
            <person name="Monroe E.A."/>
            <person name="Podell S."/>
            <person name="Hess W.R."/>
            <person name="Klages S."/>
            <person name="Esquenazi E."/>
            <person name="Niessen S."/>
            <person name="Hoover H."/>
            <person name="Rothmann M."/>
            <person name="Lasken R.S."/>
            <person name="Yates J.R.III."/>
            <person name="Reinhardt R."/>
            <person name="Kube M."/>
            <person name="Burkart M.D."/>
            <person name="Allen E.E."/>
            <person name="Dorrestein P.C."/>
            <person name="Gerwick W.H."/>
            <person name="Gerwick L."/>
        </authorList>
    </citation>
    <scope>NUCLEOTIDE SEQUENCE [LARGE SCALE GENOMIC DNA]</scope>
    <source>
        <strain evidence="2">3L</strain>
    </source>
</reference>
<evidence type="ECO:0000313" key="1">
    <source>
        <dbReference type="EMBL" id="EGJ30069.1"/>
    </source>
</evidence>
<dbReference type="EMBL" id="GL890962">
    <property type="protein sequence ID" value="EGJ30069.1"/>
    <property type="molecule type" value="Genomic_DNA"/>
</dbReference>
<protein>
    <submittedName>
        <fullName evidence="1">Uncharacterized protein</fullName>
    </submittedName>
</protein>
<dbReference type="HOGENOM" id="CLU_2845050_0_0_3"/>
<organism evidence="1 2">
    <name type="scientific">Moorena producens 3L</name>
    <dbReference type="NCBI Taxonomy" id="489825"/>
    <lineage>
        <taxon>Bacteria</taxon>
        <taxon>Bacillati</taxon>
        <taxon>Cyanobacteriota</taxon>
        <taxon>Cyanophyceae</taxon>
        <taxon>Coleofasciculales</taxon>
        <taxon>Coleofasciculaceae</taxon>
        <taxon>Moorena</taxon>
    </lineage>
</organism>
<dbReference type="AlphaFoldDB" id="F4XZC6"/>
<gene>
    <name evidence="1" type="ORF">LYNGBM3L_56980</name>
</gene>
<sequence length="65" mass="7647">MVFGTIHITPQNFQKKFAQTLDTACSIYVVYKQSAEERVKKLESKSLHRTLTTKYVTYLLIHVWI</sequence>
<accession>F4XZC6</accession>
<keyword evidence="2" id="KW-1185">Reference proteome</keyword>